<accession>A0AAE3XJ68</accession>
<protein>
    <recommendedName>
        <fullName evidence="1">PorZ N-terminal beta-propeller domain-containing protein</fullName>
    </recommendedName>
</protein>
<name>A0AAE3XJ68_9BACT</name>
<evidence type="ECO:0000313" key="2">
    <source>
        <dbReference type="EMBL" id="MDR6238731.1"/>
    </source>
</evidence>
<dbReference type="EMBL" id="JAVDQD010000002">
    <property type="protein sequence ID" value="MDR6238731.1"/>
    <property type="molecule type" value="Genomic_DNA"/>
</dbReference>
<dbReference type="SUPFAM" id="SSF63825">
    <property type="entry name" value="YWTD domain"/>
    <property type="match status" value="1"/>
</dbReference>
<dbReference type="RefSeq" id="WP_309938237.1">
    <property type="nucleotide sequence ID" value="NZ_AP025305.1"/>
</dbReference>
<feature type="domain" description="PorZ N-terminal beta-propeller" evidence="1">
    <location>
        <begin position="56"/>
        <end position="214"/>
    </location>
</feature>
<dbReference type="InterPro" id="IPR048954">
    <property type="entry name" value="PorZ_N"/>
</dbReference>
<evidence type="ECO:0000313" key="3">
    <source>
        <dbReference type="Proteomes" id="UP001185092"/>
    </source>
</evidence>
<dbReference type="Gene3D" id="2.60.40.4070">
    <property type="match status" value="1"/>
</dbReference>
<dbReference type="InterPro" id="IPR015943">
    <property type="entry name" value="WD40/YVTN_repeat-like_dom_sf"/>
</dbReference>
<evidence type="ECO:0000259" key="1">
    <source>
        <dbReference type="Pfam" id="PF21544"/>
    </source>
</evidence>
<dbReference type="Gene3D" id="2.130.10.10">
    <property type="entry name" value="YVTN repeat-like/Quinoprotein amine dehydrogenase"/>
    <property type="match status" value="2"/>
</dbReference>
<sequence>MMIKKSWQAAILFVFGFVFGMNEALWAQEGEIPAGAWRTHFSYHEAKRIALTPEDVYCASQNGLFRIGKEDLYLQKIGKNEGLSDAGISALAYDSHSEFLLIAYANGNIDLIRDNRITNMPDLMNSTLFDSKKIHHVIFDQGIAYLSADFGIVVIDCEQGLLKDTYTNLSDQGDLLRVNSLQIWNGILYAATEDGVIAGEISDNVNLKDFESWSRLGEDHISLRGVQRHMAFHQNKIYVASVNHLSSFDGNQSEIVYTTVDAEISSLISNDGKLTMIEEDKAWEVSDNGQLQAFNDELVQSPNELWFEGNVFWVADDLNGLVTNVEGKSKHYYPSGPLVDNVTGFGYHENKIYIVNGEIFQDVPKGNKPNLSMFSKGEWMNYNQENIPSFESDYITDLTDVLYSTTMNTEVLASFSNGVLFFDKENLSYDLINAGTNGALFQTDSYGNTNISCIEEDYAGRLWAVNYGNDQTLHLYDPYESAWQAFSTNNSLGKYAVDLKMSFNGDKWLQISRQKGGGIIVFNEEEARSIYLSGATVPDMPTNGINKLVIDREGIPWIVSSNGIGYFPNYYSALDGGVFYERPIHEGKYLFNNELVNTIAIDGGNRKWVGKNDGLWLFNDNADALIQKFTTDNSPLLSNIVLNLEMNHETGEMFVYTSAGLVSVRTDATRGSKSQASRLKIYPNPVETSSFAGPVTISNLVEDATVKIATASGKLVFEGEANGGTIQWDLTDDSGNKVVSGVYVVYVSDFEGKETTVDKLIVIN</sequence>
<dbReference type="Pfam" id="PF21544">
    <property type="entry name" value="PorZ_N_b_propeller"/>
    <property type="match status" value="1"/>
</dbReference>
<dbReference type="NCBIfam" id="TIGR04183">
    <property type="entry name" value="Por_Secre_tail"/>
    <property type="match status" value="1"/>
</dbReference>
<organism evidence="2 3">
    <name type="scientific">Aureibacter tunicatorum</name>
    <dbReference type="NCBI Taxonomy" id="866807"/>
    <lineage>
        <taxon>Bacteria</taxon>
        <taxon>Pseudomonadati</taxon>
        <taxon>Bacteroidota</taxon>
        <taxon>Cytophagia</taxon>
        <taxon>Cytophagales</taxon>
        <taxon>Persicobacteraceae</taxon>
        <taxon>Aureibacter</taxon>
    </lineage>
</organism>
<dbReference type="AlphaFoldDB" id="A0AAE3XJ68"/>
<dbReference type="Proteomes" id="UP001185092">
    <property type="component" value="Unassembled WGS sequence"/>
</dbReference>
<proteinExistence type="predicted"/>
<dbReference type="InterPro" id="IPR026444">
    <property type="entry name" value="Secre_tail"/>
</dbReference>
<reference evidence="2" key="1">
    <citation type="submission" date="2023-07" db="EMBL/GenBank/DDBJ databases">
        <title>Genomic Encyclopedia of Type Strains, Phase IV (KMG-IV): sequencing the most valuable type-strain genomes for metagenomic binning, comparative biology and taxonomic classification.</title>
        <authorList>
            <person name="Goeker M."/>
        </authorList>
    </citation>
    <scope>NUCLEOTIDE SEQUENCE</scope>
    <source>
        <strain evidence="2">DSM 26174</strain>
    </source>
</reference>
<keyword evidence="3" id="KW-1185">Reference proteome</keyword>
<comment type="caution">
    <text evidence="2">The sequence shown here is derived from an EMBL/GenBank/DDBJ whole genome shotgun (WGS) entry which is preliminary data.</text>
</comment>
<gene>
    <name evidence="2" type="ORF">HNQ88_001768</name>
</gene>
<dbReference type="SUPFAM" id="SSF63829">
    <property type="entry name" value="Calcium-dependent phosphotriesterase"/>
    <property type="match status" value="1"/>
</dbReference>